<organism evidence="1 2">
    <name type="scientific">Deinococcus malanensis</name>
    <dbReference type="NCBI Taxonomy" id="1706855"/>
    <lineage>
        <taxon>Bacteria</taxon>
        <taxon>Thermotogati</taxon>
        <taxon>Deinococcota</taxon>
        <taxon>Deinococci</taxon>
        <taxon>Deinococcales</taxon>
        <taxon>Deinococcaceae</taxon>
        <taxon>Deinococcus</taxon>
    </lineage>
</organism>
<accession>A0ABQ2ENL2</accession>
<evidence type="ECO:0000313" key="2">
    <source>
        <dbReference type="Proteomes" id="UP000647587"/>
    </source>
</evidence>
<name>A0ABQ2ENL2_9DEIO</name>
<gene>
    <name evidence="1" type="ORF">GCM10008955_09660</name>
</gene>
<evidence type="ECO:0000313" key="1">
    <source>
        <dbReference type="EMBL" id="GGK18298.1"/>
    </source>
</evidence>
<proteinExistence type="predicted"/>
<comment type="caution">
    <text evidence="1">The sequence shown here is derived from an EMBL/GenBank/DDBJ whole genome shotgun (WGS) entry which is preliminary data.</text>
</comment>
<dbReference type="EMBL" id="BMPP01000003">
    <property type="protein sequence ID" value="GGK18298.1"/>
    <property type="molecule type" value="Genomic_DNA"/>
</dbReference>
<sequence>MLHLLSLLGRLEAPAAFHQPAGAQGVRQGRSDQRWGLLQAAGKFRSGGRQHLTMQGREQ</sequence>
<dbReference type="Proteomes" id="UP000647587">
    <property type="component" value="Unassembled WGS sequence"/>
</dbReference>
<protein>
    <submittedName>
        <fullName evidence="1">Uncharacterized protein</fullName>
    </submittedName>
</protein>
<keyword evidence="2" id="KW-1185">Reference proteome</keyword>
<reference evidence="2" key="1">
    <citation type="journal article" date="2019" name="Int. J. Syst. Evol. Microbiol.">
        <title>The Global Catalogue of Microorganisms (GCM) 10K type strain sequencing project: providing services to taxonomists for standard genome sequencing and annotation.</title>
        <authorList>
            <consortium name="The Broad Institute Genomics Platform"/>
            <consortium name="The Broad Institute Genome Sequencing Center for Infectious Disease"/>
            <person name="Wu L."/>
            <person name="Ma J."/>
        </authorList>
    </citation>
    <scope>NUCLEOTIDE SEQUENCE [LARGE SCALE GENOMIC DNA]</scope>
    <source>
        <strain evidence="2">JCM 30331</strain>
    </source>
</reference>